<evidence type="ECO:0000313" key="13">
    <source>
        <dbReference type="EMBL" id="OQR68757.1"/>
    </source>
</evidence>
<organism evidence="13 14">
    <name type="scientific">Tropilaelaps mercedesae</name>
    <dbReference type="NCBI Taxonomy" id="418985"/>
    <lineage>
        <taxon>Eukaryota</taxon>
        <taxon>Metazoa</taxon>
        <taxon>Ecdysozoa</taxon>
        <taxon>Arthropoda</taxon>
        <taxon>Chelicerata</taxon>
        <taxon>Arachnida</taxon>
        <taxon>Acari</taxon>
        <taxon>Parasitiformes</taxon>
        <taxon>Mesostigmata</taxon>
        <taxon>Gamasina</taxon>
        <taxon>Dermanyssoidea</taxon>
        <taxon>Laelapidae</taxon>
        <taxon>Tropilaelaps</taxon>
    </lineage>
</organism>
<keyword evidence="3" id="KW-0813">Transport</keyword>
<keyword evidence="8 11" id="KW-0653">Protein transport</keyword>
<dbReference type="GO" id="GO:0019786">
    <property type="term" value="F:protein-phosphatidylethanolamide deconjugating activity"/>
    <property type="evidence" value="ECO:0007669"/>
    <property type="project" value="InterPro"/>
</dbReference>
<evidence type="ECO:0000256" key="9">
    <source>
        <dbReference type="ARBA" id="ARBA00023006"/>
    </source>
</evidence>
<dbReference type="PANTHER" id="PTHR22624">
    <property type="entry name" value="CYSTEINE PROTEASE ATG4"/>
    <property type="match status" value="1"/>
</dbReference>
<dbReference type="InterPro" id="IPR005078">
    <property type="entry name" value="Peptidase_C54"/>
</dbReference>
<comment type="caution">
    <text evidence="13">The sequence shown here is derived from an EMBL/GenBank/DDBJ whole genome shotgun (WGS) entry which is preliminary data.</text>
</comment>
<evidence type="ECO:0000259" key="12">
    <source>
        <dbReference type="Pfam" id="PF03416"/>
    </source>
</evidence>
<dbReference type="GO" id="GO:0004197">
    <property type="term" value="F:cysteine-type endopeptidase activity"/>
    <property type="evidence" value="ECO:0007669"/>
    <property type="project" value="TreeGrafter"/>
</dbReference>
<proteinExistence type="inferred from homology"/>
<protein>
    <recommendedName>
        <fullName evidence="11">Cysteine protease</fullName>
        <ecNumber evidence="11">3.4.22.-</ecNumber>
    </recommendedName>
</protein>
<name>A0A1V9X5I9_9ACAR</name>
<gene>
    <name evidence="13" type="ORF">BIW11_04503</name>
</gene>
<dbReference type="EMBL" id="MNPL01023368">
    <property type="protein sequence ID" value="OQR68757.1"/>
    <property type="molecule type" value="Genomic_DNA"/>
</dbReference>
<evidence type="ECO:0000256" key="1">
    <source>
        <dbReference type="ARBA" id="ARBA00004496"/>
    </source>
</evidence>
<comment type="subcellular location">
    <subcellularLocation>
        <location evidence="1 11">Cytoplasm</location>
    </subcellularLocation>
</comment>
<keyword evidence="7" id="KW-0788">Thiol protease</keyword>
<dbReference type="GO" id="GO:0035973">
    <property type="term" value="P:aggrephagy"/>
    <property type="evidence" value="ECO:0007669"/>
    <property type="project" value="TreeGrafter"/>
</dbReference>
<dbReference type="GO" id="GO:0000045">
    <property type="term" value="P:autophagosome assembly"/>
    <property type="evidence" value="ECO:0007669"/>
    <property type="project" value="TreeGrafter"/>
</dbReference>
<dbReference type="InterPro" id="IPR046792">
    <property type="entry name" value="Peptidase_C54_cat"/>
</dbReference>
<dbReference type="PANTHER" id="PTHR22624:SF52">
    <property type="entry name" value="CYSTEINE PROTEASE"/>
    <property type="match status" value="1"/>
</dbReference>
<dbReference type="EC" id="3.4.22.-" evidence="11"/>
<dbReference type="GO" id="GO:0000423">
    <property type="term" value="P:mitophagy"/>
    <property type="evidence" value="ECO:0007669"/>
    <property type="project" value="TreeGrafter"/>
</dbReference>
<keyword evidence="5 11" id="KW-0645">Protease</keyword>
<dbReference type="OrthoDB" id="2960936at2759"/>
<keyword evidence="6 11" id="KW-0378">Hydrolase</keyword>
<evidence type="ECO:0000256" key="3">
    <source>
        <dbReference type="ARBA" id="ARBA00022448"/>
    </source>
</evidence>
<dbReference type="AlphaFoldDB" id="A0A1V9X5I9"/>
<dbReference type="GO" id="GO:0005737">
    <property type="term" value="C:cytoplasm"/>
    <property type="evidence" value="ECO:0007669"/>
    <property type="project" value="UniProtKB-SubCell"/>
</dbReference>
<evidence type="ECO:0000256" key="2">
    <source>
        <dbReference type="ARBA" id="ARBA00010958"/>
    </source>
</evidence>
<comment type="function">
    <text evidence="11">Cysteine protease that plays a key role in autophagy by mediating both proteolytic activation and delipidation of ATG8 family proteins.</text>
</comment>
<comment type="similarity">
    <text evidence="2 11">Belongs to the peptidase C54 family.</text>
</comment>
<dbReference type="GO" id="GO:0015031">
    <property type="term" value="P:protein transport"/>
    <property type="evidence" value="ECO:0007669"/>
    <property type="project" value="UniProtKB-KW"/>
</dbReference>
<dbReference type="SUPFAM" id="SSF54001">
    <property type="entry name" value="Cysteine proteinases"/>
    <property type="match status" value="1"/>
</dbReference>
<dbReference type="GO" id="GO:0016485">
    <property type="term" value="P:protein processing"/>
    <property type="evidence" value="ECO:0007669"/>
    <property type="project" value="TreeGrafter"/>
</dbReference>
<evidence type="ECO:0000256" key="10">
    <source>
        <dbReference type="ARBA" id="ARBA00029362"/>
    </source>
</evidence>
<dbReference type="GO" id="GO:0034727">
    <property type="term" value="P:piecemeal microautophagy of the nucleus"/>
    <property type="evidence" value="ECO:0007669"/>
    <property type="project" value="TreeGrafter"/>
</dbReference>
<dbReference type="Pfam" id="PF03416">
    <property type="entry name" value="Peptidase_C54"/>
    <property type="match status" value="1"/>
</dbReference>
<evidence type="ECO:0000256" key="4">
    <source>
        <dbReference type="ARBA" id="ARBA00022490"/>
    </source>
</evidence>
<dbReference type="InterPro" id="IPR038765">
    <property type="entry name" value="Papain-like_cys_pep_sf"/>
</dbReference>
<evidence type="ECO:0000313" key="14">
    <source>
        <dbReference type="Proteomes" id="UP000192247"/>
    </source>
</evidence>
<comment type="catalytic activity">
    <reaction evidence="10">
        <text>[protein]-C-terminal L-amino acid-glycyl-phosphatidylethanolamide + H2O = [protein]-C-terminal L-amino acid-glycine + a 1,2-diacyl-sn-glycero-3-phosphoethanolamine</text>
        <dbReference type="Rhea" id="RHEA:67548"/>
        <dbReference type="Rhea" id="RHEA-COMP:17323"/>
        <dbReference type="Rhea" id="RHEA-COMP:17324"/>
        <dbReference type="ChEBI" id="CHEBI:15377"/>
        <dbReference type="ChEBI" id="CHEBI:64612"/>
        <dbReference type="ChEBI" id="CHEBI:172940"/>
        <dbReference type="ChEBI" id="CHEBI:172941"/>
    </reaction>
    <physiologicalReaction direction="left-to-right" evidence="10">
        <dbReference type="Rhea" id="RHEA:67549"/>
    </physiologicalReaction>
</comment>
<evidence type="ECO:0000256" key="5">
    <source>
        <dbReference type="ARBA" id="ARBA00022670"/>
    </source>
</evidence>
<evidence type="ECO:0000256" key="6">
    <source>
        <dbReference type="ARBA" id="ARBA00022801"/>
    </source>
</evidence>
<dbReference type="STRING" id="418985.A0A1V9X5I9"/>
<dbReference type="InParanoid" id="A0A1V9X5I9"/>
<reference evidence="13 14" key="1">
    <citation type="journal article" date="2017" name="Gigascience">
        <title>Draft genome of the honey bee ectoparasitic mite, Tropilaelaps mercedesae, is shaped by the parasitic life history.</title>
        <authorList>
            <person name="Dong X."/>
            <person name="Armstrong S.D."/>
            <person name="Xia D."/>
            <person name="Makepeace B.L."/>
            <person name="Darby A.C."/>
            <person name="Kadowaki T."/>
        </authorList>
    </citation>
    <scope>NUCLEOTIDE SEQUENCE [LARGE SCALE GENOMIC DNA]</scope>
    <source>
        <strain evidence="13">Wuxi-XJTLU</strain>
    </source>
</reference>
<evidence type="ECO:0000256" key="7">
    <source>
        <dbReference type="ARBA" id="ARBA00022807"/>
    </source>
</evidence>
<evidence type="ECO:0000256" key="11">
    <source>
        <dbReference type="RuleBase" id="RU363115"/>
    </source>
</evidence>
<dbReference type="Proteomes" id="UP000192247">
    <property type="component" value="Unassembled WGS sequence"/>
</dbReference>
<keyword evidence="9 11" id="KW-0072">Autophagy</keyword>
<sequence length="254" mass="28920">MATMADAYANFFYGTASRPRQRAQSSQSATTTMSIRSMHRSYSEESFIDLSLDYAALQAERRRSSLPSTDHLDGFYRSTPVAGHTESTSELVKNRMKVWWHNVKYGWTVMSPGTLIVMNDFNGNEPVYLLGQAYGSRDDPSSFRNFFSDFTTRIWFTYRQDFTPISETGHQSDSGWGCMLRTAQMLLAQAFMLHLLGRDWRWSAQRSTGIIEDEHGVHRKIISWFGDDADAREAPFGIHSLVRAAGRISKKRAG</sequence>
<evidence type="ECO:0000256" key="8">
    <source>
        <dbReference type="ARBA" id="ARBA00022927"/>
    </source>
</evidence>
<keyword evidence="4 11" id="KW-0963">Cytoplasm</keyword>
<accession>A0A1V9X5I9</accession>
<keyword evidence="14" id="KW-1185">Reference proteome</keyword>
<feature type="domain" description="Peptidase C54 catalytic" evidence="12">
    <location>
        <begin position="145"/>
        <end position="253"/>
    </location>
</feature>